<dbReference type="SUPFAM" id="SSF52540">
    <property type="entry name" value="P-loop containing nucleoside triphosphate hydrolases"/>
    <property type="match status" value="1"/>
</dbReference>
<accession>A0ABD6ENA3</accession>
<keyword evidence="4" id="KW-0067">ATP-binding</keyword>
<dbReference type="SUPFAM" id="SSF54768">
    <property type="entry name" value="dsRNA-binding domain-like"/>
    <property type="match status" value="2"/>
</dbReference>
<dbReference type="EC" id="3.6.4.13" evidence="2"/>
<dbReference type="GO" id="GO:0005634">
    <property type="term" value="C:nucleus"/>
    <property type="evidence" value="ECO:0007669"/>
    <property type="project" value="UniProtKB-SubCell"/>
</dbReference>
<keyword evidence="4" id="KW-0547">Nucleotide-binding</keyword>
<dbReference type="InterPro" id="IPR044446">
    <property type="entry name" value="DHX9_DSRM_2"/>
</dbReference>
<keyword evidence="6" id="KW-0694">RNA-binding</keyword>
<dbReference type="PROSITE" id="PS51192">
    <property type="entry name" value="HELICASE_ATP_BIND_1"/>
    <property type="match status" value="1"/>
</dbReference>
<dbReference type="GO" id="GO:0003723">
    <property type="term" value="F:RNA binding"/>
    <property type="evidence" value="ECO:0007669"/>
    <property type="project" value="UniProtKB-UniRule"/>
</dbReference>
<dbReference type="InterPro" id="IPR014720">
    <property type="entry name" value="dsRBD_dom"/>
</dbReference>
<evidence type="ECO:0000256" key="3">
    <source>
        <dbReference type="ARBA" id="ARBA00022801"/>
    </source>
</evidence>
<evidence type="ECO:0000259" key="8">
    <source>
        <dbReference type="PROSITE" id="PS51192"/>
    </source>
</evidence>
<dbReference type="Pfam" id="PF00035">
    <property type="entry name" value="dsrm"/>
    <property type="match status" value="2"/>
</dbReference>
<reference evidence="9 10" key="1">
    <citation type="submission" date="2024-08" db="EMBL/GenBank/DDBJ databases">
        <title>Gnathostoma spinigerum genome.</title>
        <authorList>
            <person name="Gonzalez-Bertolin B."/>
            <person name="Monzon S."/>
            <person name="Zaballos A."/>
            <person name="Jimenez P."/>
            <person name="Dekumyoy P."/>
            <person name="Varona S."/>
            <person name="Cuesta I."/>
            <person name="Sumanam S."/>
            <person name="Adisakwattana P."/>
            <person name="Gasser R.B."/>
            <person name="Hernandez-Gonzalez A."/>
            <person name="Young N.D."/>
            <person name="Perteguer M.J."/>
        </authorList>
    </citation>
    <scope>NUCLEOTIDE SEQUENCE [LARGE SCALE GENOMIC DNA]</scope>
    <source>
        <strain evidence="9">AL3</strain>
        <tissue evidence="9">Liver</tissue>
    </source>
</reference>
<dbReference type="Gene3D" id="3.40.50.300">
    <property type="entry name" value="P-loop containing nucleotide triphosphate hydrolases"/>
    <property type="match status" value="1"/>
</dbReference>
<evidence type="ECO:0000256" key="6">
    <source>
        <dbReference type="PROSITE-ProRule" id="PRU00266"/>
    </source>
</evidence>
<evidence type="ECO:0000256" key="1">
    <source>
        <dbReference type="ARBA" id="ARBA00004123"/>
    </source>
</evidence>
<dbReference type="Proteomes" id="UP001608902">
    <property type="component" value="Unassembled WGS sequence"/>
</dbReference>
<dbReference type="CDD" id="cd19855">
    <property type="entry name" value="DSRM_DHX9_rpt2"/>
    <property type="match status" value="1"/>
</dbReference>
<dbReference type="EMBL" id="JBGFUD010007257">
    <property type="protein sequence ID" value="MFH4981464.1"/>
    <property type="molecule type" value="Genomic_DNA"/>
</dbReference>
<evidence type="ECO:0000259" key="7">
    <source>
        <dbReference type="PROSITE" id="PS50137"/>
    </source>
</evidence>
<dbReference type="GO" id="GO:0016787">
    <property type="term" value="F:hydrolase activity"/>
    <property type="evidence" value="ECO:0007669"/>
    <property type="project" value="UniProtKB-KW"/>
</dbReference>
<sequence length="524" mass="57741">MSGNDVKSWLYGWLGKKKLGVPVYSITETGRGRQRFRCEVRVPGQQYVGMGVSVNKKDAATNAARDFAQFLIRQNMLSASEVPQLDANSLEATADPAGWGPLCNGPLSGVNQKMKAEVVSDAGNNCEEGATSFPTSGSTESPYRAVDRVKTEHEKYISERAEEVAQSESVDLRADIHGGWTVENSKKALNEYLQKRRQPALTYETKAMGSDQSRTFTAEASVYIAEKRRTFTGRGQGSSKKVAEAQCAVSIVRQMYHTQIIPAFSGEKKKKGAANLEAIPVCVSGELVKKIGEYLSSIGINEVKEYESAQQNFPVSLLVSQKLDNFPSNESQMSGTIPWCPPIQNWNPWRAANIDEAPLAFMSLEAISEKLKSDMIPRSVSDAMRRQRESLPVYQFREQIISTVAKNSVTLIKGETGCGKSTQVCQYLMEDYIERDSGALFAGAVTQPRRISAITLAERVAEERGEDVGTSVGYGVRFNTICPRPYGSVMFFTVGVLLRKLESGLRGITHVIVDEIHERDINVS</sequence>
<dbReference type="PANTHER" id="PTHR18934:SF119">
    <property type="entry name" value="ATP-DEPENDENT RNA HELICASE A"/>
    <property type="match status" value="1"/>
</dbReference>
<gene>
    <name evidence="9" type="ORF">AB6A40_008173</name>
</gene>
<keyword evidence="3" id="KW-0378">Hydrolase</keyword>
<evidence type="ECO:0000256" key="2">
    <source>
        <dbReference type="ARBA" id="ARBA00012552"/>
    </source>
</evidence>
<dbReference type="AlphaFoldDB" id="A0ABD6ENA3"/>
<dbReference type="InterPro" id="IPR044445">
    <property type="entry name" value="DHX9_DSRM_1"/>
</dbReference>
<evidence type="ECO:0000256" key="5">
    <source>
        <dbReference type="ARBA" id="ARBA00023242"/>
    </source>
</evidence>
<organism evidence="9 10">
    <name type="scientific">Gnathostoma spinigerum</name>
    <dbReference type="NCBI Taxonomy" id="75299"/>
    <lineage>
        <taxon>Eukaryota</taxon>
        <taxon>Metazoa</taxon>
        <taxon>Ecdysozoa</taxon>
        <taxon>Nematoda</taxon>
        <taxon>Chromadorea</taxon>
        <taxon>Rhabditida</taxon>
        <taxon>Spirurina</taxon>
        <taxon>Gnathostomatomorpha</taxon>
        <taxon>Gnathostomatoidea</taxon>
        <taxon>Gnathostomatidae</taxon>
        <taxon>Gnathostoma</taxon>
    </lineage>
</organism>
<feature type="domain" description="DRBM" evidence="7">
    <location>
        <begin position="5"/>
        <end position="73"/>
    </location>
</feature>
<feature type="domain" description="DRBM" evidence="7">
    <location>
        <begin position="184"/>
        <end position="257"/>
    </location>
</feature>
<keyword evidence="4" id="KW-0347">Helicase</keyword>
<protein>
    <recommendedName>
        <fullName evidence="2">RNA helicase</fullName>
        <ecNumber evidence="2">3.6.4.13</ecNumber>
    </recommendedName>
</protein>
<dbReference type="PROSITE" id="PS50137">
    <property type="entry name" value="DS_RBD"/>
    <property type="match status" value="2"/>
</dbReference>
<evidence type="ECO:0000256" key="4">
    <source>
        <dbReference type="ARBA" id="ARBA00022806"/>
    </source>
</evidence>
<dbReference type="CDD" id="cd19854">
    <property type="entry name" value="DSRM_DHX9_rpt1"/>
    <property type="match status" value="1"/>
</dbReference>
<dbReference type="FunFam" id="3.30.160.20:FF:000028">
    <property type="entry name" value="ATP-dependent RNA helicase A"/>
    <property type="match status" value="1"/>
</dbReference>
<dbReference type="InterPro" id="IPR027417">
    <property type="entry name" value="P-loop_NTPase"/>
</dbReference>
<dbReference type="Gene3D" id="3.30.160.20">
    <property type="match status" value="2"/>
</dbReference>
<comment type="caution">
    <text evidence="9">The sequence shown here is derived from an EMBL/GenBank/DDBJ whole genome shotgun (WGS) entry which is preliminary data.</text>
</comment>
<dbReference type="GO" id="GO:0003724">
    <property type="term" value="F:RNA helicase activity"/>
    <property type="evidence" value="ECO:0007669"/>
    <property type="project" value="UniProtKB-EC"/>
</dbReference>
<comment type="subcellular location">
    <subcellularLocation>
        <location evidence="1">Nucleus</location>
    </subcellularLocation>
</comment>
<name>A0ABD6ENA3_9BILA</name>
<evidence type="ECO:0000313" key="10">
    <source>
        <dbReference type="Proteomes" id="UP001608902"/>
    </source>
</evidence>
<feature type="domain" description="Helicase ATP-binding" evidence="8">
    <location>
        <begin position="401"/>
        <end position="524"/>
    </location>
</feature>
<evidence type="ECO:0000313" key="9">
    <source>
        <dbReference type="EMBL" id="MFH4981464.1"/>
    </source>
</evidence>
<keyword evidence="10" id="KW-1185">Reference proteome</keyword>
<keyword evidence="5" id="KW-0539">Nucleus</keyword>
<dbReference type="PANTHER" id="PTHR18934">
    <property type="entry name" value="ATP-DEPENDENT RNA HELICASE"/>
    <property type="match status" value="1"/>
</dbReference>
<dbReference type="SMART" id="SM00358">
    <property type="entry name" value="DSRM"/>
    <property type="match status" value="2"/>
</dbReference>
<dbReference type="InterPro" id="IPR014001">
    <property type="entry name" value="Helicase_ATP-bd"/>
</dbReference>
<proteinExistence type="predicted"/>